<dbReference type="EMBL" id="JAAMPI010000456">
    <property type="protein sequence ID" value="KAF4631317.1"/>
    <property type="molecule type" value="Genomic_DNA"/>
</dbReference>
<evidence type="ECO:0000256" key="2">
    <source>
        <dbReference type="ARBA" id="ARBA00022553"/>
    </source>
</evidence>
<feature type="region of interest" description="Disordered" evidence="9">
    <location>
        <begin position="726"/>
        <end position="762"/>
    </location>
</feature>
<dbReference type="PANTHER" id="PTHR47343">
    <property type="entry name" value="TRANSCRIPTIONAL ACTIVATOR SPT7"/>
    <property type="match status" value="1"/>
</dbReference>
<feature type="compositionally biased region" description="Acidic residues" evidence="9">
    <location>
        <begin position="202"/>
        <end position="215"/>
    </location>
</feature>
<keyword evidence="12" id="KW-1185">Reference proteome</keyword>
<evidence type="ECO:0000256" key="7">
    <source>
        <dbReference type="ARBA" id="ARBA00093633"/>
    </source>
</evidence>
<dbReference type="GO" id="GO:0005634">
    <property type="term" value="C:nucleus"/>
    <property type="evidence" value="ECO:0007669"/>
    <property type="project" value="UniProtKB-SubCell"/>
</dbReference>
<dbReference type="CDD" id="cd22927">
    <property type="entry name" value="HFD_SPT7"/>
    <property type="match status" value="1"/>
</dbReference>
<gene>
    <name evidence="11" type="ORF">G7Y89_g6815</name>
</gene>
<dbReference type="GO" id="GO:0005198">
    <property type="term" value="F:structural molecule activity"/>
    <property type="evidence" value="ECO:0007669"/>
    <property type="project" value="TreeGrafter"/>
</dbReference>
<evidence type="ECO:0000256" key="5">
    <source>
        <dbReference type="ARBA" id="ARBA00023163"/>
    </source>
</evidence>
<dbReference type="GO" id="GO:0046982">
    <property type="term" value="F:protein heterodimerization activity"/>
    <property type="evidence" value="ECO:0007669"/>
    <property type="project" value="InterPro"/>
</dbReference>
<dbReference type="GO" id="GO:0000124">
    <property type="term" value="C:SAGA complex"/>
    <property type="evidence" value="ECO:0007669"/>
    <property type="project" value="InterPro"/>
</dbReference>
<comment type="subcellular location">
    <subcellularLocation>
        <location evidence="1">Nucleus</location>
    </subcellularLocation>
</comment>
<dbReference type="PRINTS" id="PR00503">
    <property type="entry name" value="BROMODOMAIN"/>
</dbReference>
<dbReference type="CDD" id="cd05510">
    <property type="entry name" value="Bromo_SPT7_like"/>
    <property type="match status" value="1"/>
</dbReference>
<dbReference type="InterPro" id="IPR009072">
    <property type="entry name" value="Histone-fold"/>
</dbReference>
<dbReference type="PROSITE" id="PS00633">
    <property type="entry name" value="BROMODOMAIN_1"/>
    <property type="match status" value="1"/>
</dbReference>
<evidence type="ECO:0000256" key="8">
    <source>
        <dbReference type="PROSITE-ProRule" id="PRU00035"/>
    </source>
</evidence>
<reference evidence="11 12" key="1">
    <citation type="submission" date="2020-03" db="EMBL/GenBank/DDBJ databases">
        <title>Draft Genome Sequence of Cudoniella acicularis.</title>
        <authorList>
            <person name="Buettner E."/>
            <person name="Kellner H."/>
        </authorList>
    </citation>
    <scope>NUCLEOTIDE SEQUENCE [LARGE SCALE GENOMIC DNA]</scope>
    <source>
        <strain evidence="11 12">DSM 108380</strain>
    </source>
</reference>
<feature type="region of interest" description="Disordered" evidence="9">
    <location>
        <begin position="353"/>
        <end position="376"/>
    </location>
</feature>
<evidence type="ECO:0000256" key="6">
    <source>
        <dbReference type="ARBA" id="ARBA00023242"/>
    </source>
</evidence>
<dbReference type="Gene3D" id="1.20.920.10">
    <property type="entry name" value="Bromodomain-like"/>
    <property type="match status" value="1"/>
</dbReference>
<feature type="compositionally biased region" description="Low complexity" evidence="9">
    <location>
        <begin position="356"/>
        <end position="367"/>
    </location>
</feature>
<keyword evidence="3" id="KW-0805">Transcription regulation</keyword>
<feature type="region of interest" description="Disordered" evidence="9">
    <location>
        <begin position="193"/>
        <end position="318"/>
    </location>
</feature>
<dbReference type="Pfam" id="PF00439">
    <property type="entry name" value="Bromodomain"/>
    <property type="match status" value="1"/>
</dbReference>
<feature type="compositionally biased region" description="Basic and acidic residues" evidence="9">
    <location>
        <begin position="543"/>
        <end position="554"/>
    </location>
</feature>
<dbReference type="InterPro" id="IPR001487">
    <property type="entry name" value="Bromodomain"/>
</dbReference>
<feature type="compositionally biased region" description="Basic and acidic residues" evidence="9">
    <location>
        <begin position="736"/>
        <end position="747"/>
    </location>
</feature>
<evidence type="ECO:0000313" key="12">
    <source>
        <dbReference type="Proteomes" id="UP000566819"/>
    </source>
</evidence>
<dbReference type="Gene3D" id="1.10.20.10">
    <property type="entry name" value="Histone, subunit A"/>
    <property type="match status" value="1"/>
</dbReference>
<dbReference type="InterPro" id="IPR036427">
    <property type="entry name" value="Bromodomain-like_sf"/>
</dbReference>
<dbReference type="Proteomes" id="UP000566819">
    <property type="component" value="Unassembled WGS sequence"/>
</dbReference>
<dbReference type="InterPro" id="IPR006565">
    <property type="entry name" value="BTP"/>
</dbReference>
<dbReference type="InterPro" id="IPR037782">
    <property type="entry name" value="Spt7"/>
</dbReference>
<proteinExistence type="predicted"/>
<feature type="compositionally biased region" description="Basic and acidic residues" evidence="9">
    <location>
        <begin position="216"/>
        <end position="237"/>
    </location>
</feature>
<dbReference type="SUPFAM" id="SSF47370">
    <property type="entry name" value="Bromodomain"/>
    <property type="match status" value="1"/>
</dbReference>
<keyword evidence="6" id="KW-0539">Nucleus</keyword>
<dbReference type="PANTHER" id="PTHR47343:SF1">
    <property type="entry name" value="TRANSCRIPTIONAL ACTIVATOR SPT7"/>
    <property type="match status" value="1"/>
</dbReference>
<keyword evidence="2" id="KW-0597">Phosphoprotein</keyword>
<dbReference type="GO" id="GO:0006325">
    <property type="term" value="P:chromatin organization"/>
    <property type="evidence" value="ECO:0007669"/>
    <property type="project" value="UniProtKB-ARBA"/>
</dbReference>
<evidence type="ECO:0000313" key="11">
    <source>
        <dbReference type="EMBL" id="KAF4631317.1"/>
    </source>
</evidence>
<evidence type="ECO:0000256" key="4">
    <source>
        <dbReference type="ARBA" id="ARBA00023117"/>
    </source>
</evidence>
<evidence type="ECO:0000256" key="9">
    <source>
        <dbReference type="SAM" id="MobiDB-lite"/>
    </source>
</evidence>
<feature type="region of interest" description="Disordered" evidence="9">
    <location>
        <begin position="1120"/>
        <end position="1241"/>
    </location>
</feature>
<dbReference type="FunFam" id="1.20.920.10:FF:000032">
    <property type="entry name" value="Transcriptional activator spt7"/>
    <property type="match status" value="1"/>
</dbReference>
<organism evidence="11 12">
    <name type="scientific">Cudoniella acicularis</name>
    <dbReference type="NCBI Taxonomy" id="354080"/>
    <lineage>
        <taxon>Eukaryota</taxon>
        <taxon>Fungi</taxon>
        <taxon>Dikarya</taxon>
        <taxon>Ascomycota</taxon>
        <taxon>Pezizomycotina</taxon>
        <taxon>Leotiomycetes</taxon>
        <taxon>Helotiales</taxon>
        <taxon>Tricladiaceae</taxon>
        <taxon>Cudoniella</taxon>
    </lineage>
</organism>
<dbReference type="PROSITE" id="PS50014">
    <property type="entry name" value="BROMODOMAIN_2"/>
    <property type="match status" value="1"/>
</dbReference>
<keyword evidence="4 8" id="KW-0103">Bromodomain</keyword>
<keyword evidence="5" id="KW-0804">Transcription</keyword>
<feature type="compositionally biased region" description="Low complexity" evidence="9">
    <location>
        <begin position="267"/>
        <end position="285"/>
    </location>
</feature>
<comment type="caution">
    <text evidence="11">The sequence shown here is derived from an EMBL/GenBank/DDBJ whole genome shotgun (WGS) entry which is preliminary data.</text>
</comment>
<dbReference type="GO" id="GO:0046695">
    <property type="term" value="C:SLIK (SAGA-like) complex"/>
    <property type="evidence" value="ECO:0007669"/>
    <property type="project" value="InterPro"/>
</dbReference>
<feature type="compositionally biased region" description="Acidic residues" evidence="9">
    <location>
        <begin position="555"/>
        <end position="567"/>
    </location>
</feature>
<dbReference type="OrthoDB" id="21449at2759"/>
<dbReference type="InterPro" id="IPR018359">
    <property type="entry name" value="Bromodomain_CS"/>
</dbReference>
<protein>
    <recommendedName>
        <fullName evidence="7">SAGA complex subunit Spt7</fullName>
    </recommendedName>
</protein>
<name>A0A8H4W2H9_9HELO</name>
<dbReference type="Pfam" id="PF07524">
    <property type="entry name" value="Bromo_TP"/>
    <property type="match status" value="1"/>
</dbReference>
<dbReference type="GO" id="GO:0006357">
    <property type="term" value="P:regulation of transcription by RNA polymerase II"/>
    <property type="evidence" value="ECO:0007669"/>
    <property type="project" value="UniProtKB-ARBA"/>
</dbReference>
<dbReference type="AlphaFoldDB" id="A0A8H4W2H9"/>
<accession>A0A8H4W2H9</accession>
<evidence type="ECO:0000256" key="1">
    <source>
        <dbReference type="ARBA" id="ARBA00004123"/>
    </source>
</evidence>
<sequence length="1241" mass="136322">MQAHEPIPKLPAPVVDFSVLEPVLAGTHPLEIQPRPLTNLNDIRPFAPKLDDFWPSKSHPQPSIFDLLSSADASTNEGDSPYRESRFSAVEGAIRPTMSSNRGLYGNAISIANNHNHTGPPSWLPPSSHLSSKTFLHRDDTPARSNTPILSFEDGSMPEATTQYDGDNAEDEQQKALFKELYRRSEARIAELFGGGIPGDQDPGEDTTAPDEQLAEEERAAEQLKEQASKKPARAIDEDNYDDDDEDEDDDVPESTLKHKSANALLSPSKSGSSPVSSDISPSKPTEQNKEDGSQEQPKSSEDARKQLEEEKKATEEAAKRSFHTLFYTLENDRVAMLEQQNLEEAEKQINAEMDNNGNPNNTNGTNGEHHGTLSSANLGASSLTLKHLIARIDLKREKVKASDAELRALMNEVRKNRSKWASEENVHQEELYEAAEKVLSELKAMTEYSAPFLTRVNKREAPDYYNIIKHPMDLGTMTKKLKTLTYKSKAEFVADLDLIWSNCLKYNGDIAHPLRRNANSMRKEAEKLVPLIPDLVIRPRAEVEAEERRKQNGGEDDAGDDSDDEPIMSSRGRNPGAKGATKARKSAPGRDEGTPGIDQKPSLQLNGLLGLAHEGSDAGFDGSNGFATPPVGSITPGYMNGIPGSQADGMDIDGPSINGLSLGQALGAAADNLREDEEYKIWKQVTKKDRALVAKERNRLFKGDKLSPDEPALLRSKAGMRRWLRQQKQGQMDVSRPDVTNKDGKESPQGAETLAEGMEGEEERVLPDYYDPLSAIPDIPVRHQWIEDTEGQVVDQSGEFLRMVKSGHFTAPKSFLTAKVEANMRQMQETRKLCSKIGVIKQMQIQAQMYNNQFPKYEPEPFIETDIEPHVTSDNGPIMATWVCKAALQRSVAKLCYHAGFEELQPSALDVITEIAGDFFTKLARTVGVYRESPKILASGTAAEAGQKWQARFTDEEVVLHSLSENGLDVESLESYVKDDVERLGSKLGVVHERMKAHLSDLLRPALTDGGADGSGAFHDGSEQFVGGDFAEELGEDFFGFKALGLDSEFGMSSLSVPLHLLHTRLRDTYSGPAPPVQQVDIFPPLPPLEPVTKENLQDQIGLVRNFFLAKLHANDDEPLLEDEELPPKQRPTRPRLGPTGKITSPRKRPLKEQTGNAKKKKKLDNGTAMDTSAGAKSGINGSPEKPGALTASAKKLKLGLPNGGPVSMERVESSQGNASQNEKDDGSAVGMMSPESIER</sequence>
<evidence type="ECO:0000256" key="3">
    <source>
        <dbReference type="ARBA" id="ARBA00023015"/>
    </source>
</evidence>
<evidence type="ECO:0000259" key="10">
    <source>
        <dbReference type="PROSITE" id="PS50014"/>
    </source>
</evidence>
<feature type="compositionally biased region" description="Acidic residues" evidence="9">
    <location>
        <begin position="238"/>
        <end position="253"/>
    </location>
</feature>
<feature type="region of interest" description="Disordered" evidence="9">
    <location>
        <begin position="137"/>
        <end position="171"/>
    </location>
</feature>
<dbReference type="SMART" id="SM00297">
    <property type="entry name" value="BROMO"/>
    <property type="match status" value="1"/>
</dbReference>
<feature type="domain" description="Bromo" evidence="10">
    <location>
        <begin position="445"/>
        <end position="515"/>
    </location>
</feature>
<dbReference type="FunFam" id="1.10.20.10:FF:000072">
    <property type="entry name" value="Transcriptional activator spt7"/>
    <property type="match status" value="1"/>
</dbReference>
<feature type="region of interest" description="Disordered" evidence="9">
    <location>
        <begin position="543"/>
        <end position="603"/>
    </location>
</feature>
<feature type="compositionally biased region" description="Basic and acidic residues" evidence="9">
    <location>
        <begin position="287"/>
        <end position="318"/>
    </location>
</feature>